<dbReference type="InterPro" id="IPR023796">
    <property type="entry name" value="Serpin_dom"/>
</dbReference>
<comment type="similarity">
    <text evidence="1">Belongs to the serpin family.</text>
</comment>
<dbReference type="Proteomes" id="UP000267096">
    <property type="component" value="Unassembled WGS sequence"/>
</dbReference>
<dbReference type="WBParaSite" id="ASIM_0000975801-mRNA-1">
    <property type="protein sequence ID" value="ASIM_0000975801-mRNA-1"/>
    <property type="gene ID" value="ASIM_0000975801"/>
</dbReference>
<dbReference type="AlphaFoldDB" id="A0A0M3JQ07"/>
<dbReference type="InterPro" id="IPR042178">
    <property type="entry name" value="Serpin_sf_1"/>
</dbReference>
<dbReference type="PANTHER" id="PTHR11461:SF211">
    <property type="entry name" value="GH10112P-RELATED"/>
    <property type="match status" value="1"/>
</dbReference>
<dbReference type="InterPro" id="IPR000215">
    <property type="entry name" value="Serpin_fam"/>
</dbReference>
<reference evidence="3 4" key="2">
    <citation type="submission" date="2018-11" db="EMBL/GenBank/DDBJ databases">
        <authorList>
            <consortium name="Pathogen Informatics"/>
        </authorList>
    </citation>
    <scope>NUCLEOTIDE SEQUENCE [LARGE SCALE GENOMIC DNA]</scope>
</reference>
<dbReference type="InterPro" id="IPR023795">
    <property type="entry name" value="Serpin_CS"/>
</dbReference>
<dbReference type="GO" id="GO:0004867">
    <property type="term" value="F:serine-type endopeptidase inhibitor activity"/>
    <property type="evidence" value="ECO:0007669"/>
    <property type="project" value="InterPro"/>
</dbReference>
<dbReference type="InterPro" id="IPR036186">
    <property type="entry name" value="Serpin_sf"/>
</dbReference>
<evidence type="ECO:0000313" key="4">
    <source>
        <dbReference type="Proteomes" id="UP000267096"/>
    </source>
</evidence>
<evidence type="ECO:0000313" key="3">
    <source>
        <dbReference type="EMBL" id="VDK39846.1"/>
    </source>
</evidence>
<dbReference type="Gene3D" id="3.30.497.10">
    <property type="entry name" value="Antithrombin, subunit I, domain 2"/>
    <property type="match status" value="1"/>
</dbReference>
<gene>
    <name evidence="3" type="ORF">ASIM_LOCUS9493</name>
</gene>
<feature type="domain" description="Serpin" evidence="2">
    <location>
        <begin position="4"/>
        <end position="83"/>
    </location>
</feature>
<dbReference type="EMBL" id="UYRR01029250">
    <property type="protein sequence ID" value="VDK39846.1"/>
    <property type="molecule type" value="Genomic_DNA"/>
</dbReference>
<evidence type="ECO:0000313" key="5">
    <source>
        <dbReference type="WBParaSite" id="ASIM_0000975801-mRNA-1"/>
    </source>
</evidence>
<dbReference type="SUPFAM" id="SSF56574">
    <property type="entry name" value="Serpins"/>
    <property type="match status" value="1"/>
</dbReference>
<proteinExistence type="inferred from homology"/>
<dbReference type="GO" id="GO:0005615">
    <property type="term" value="C:extracellular space"/>
    <property type="evidence" value="ECO:0007669"/>
    <property type="project" value="InterPro"/>
</dbReference>
<dbReference type="Gene3D" id="2.30.39.10">
    <property type="entry name" value="Alpha-1-antitrypsin, domain 1"/>
    <property type="match status" value="1"/>
</dbReference>
<reference evidence="5" key="1">
    <citation type="submission" date="2017-02" db="UniProtKB">
        <authorList>
            <consortium name="WormBaseParasite"/>
        </authorList>
    </citation>
    <scope>IDENTIFICATION</scope>
</reference>
<dbReference type="Pfam" id="PF00079">
    <property type="entry name" value="Serpin"/>
    <property type="match status" value="1"/>
</dbReference>
<dbReference type="OrthoDB" id="9518664at2759"/>
<sequence>MFIDAFVLGLANFSKLSTQPLQISDTLHKAFIEVSEEGTEAAAATAIIVTRNAETPPKEFIANRPFMFVIAKQEQILFIGRFTTS</sequence>
<evidence type="ECO:0000256" key="1">
    <source>
        <dbReference type="ARBA" id="ARBA00009500"/>
    </source>
</evidence>
<organism evidence="5">
    <name type="scientific">Anisakis simplex</name>
    <name type="common">Herring worm</name>
    <dbReference type="NCBI Taxonomy" id="6269"/>
    <lineage>
        <taxon>Eukaryota</taxon>
        <taxon>Metazoa</taxon>
        <taxon>Ecdysozoa</taxon>
        <taxon>Nematoda</taxon>
        <taxon>Chromadorea</taxon>
        <taxon>Rhabditida</taxon>
        <taxon>Spirurina</taxon>
        <taxon>Ascaridomorpha</taxon>
        <taxon>Ascaridoidea</taxon>
        <taxon>Anisakidae</taxon>
        <taxon>Anisakis</taxon>
        <taxon>Anisakis simplex complex</taxon>
    </lineage>
</organism>
<name>A0A0M3JQ07_ANISI</name>
<accession>A0A0M3JQ07</accession>
<keyword evidence="4" id="KW-1185">Reference proteome</keyword>
<dbReference type="InterPro" id="IPR042185">
    <property type="entry name" value="Serpin_sf_2"/>
</dbReference>
<protein>
    <submittedName>
        <fullName evidence="5">SERPIN domain-containing protein</fullName>
    </submittedName>
</protein>
<dbReference type="PROSITE" id="PS00284">
    <property type="entry name" value="SERPIN"/>
    <property type="match status" value="1"/>
</dbReference>
<dbReference type="PANTHER" id="PTHR11461">
    <property type="entry name" value="SERINE PROTEASE INHIBITOR, SERPIN"/>
    <property type="match status" value="1"/>
</dbReference>
<evidence type="ECO:0000259" key="2">
    <source>
        <dbReference type="Pfam" id="PF00079"/>
    </source>
</evidence>